<evidence type="ECO:0000256" key="1">
    <source>
        <dbReference type="ARBA" id="ARBA00004141"/>
    </source>
</evidence>
<dbReference type="InterPro" id="IPR009908">
    <property type="entry name" value="Methylamine_util_MauE"/>
</dbReference>
<evidence type="ECO:0000256" key="4">
    <source>
        <dbReference type="ARBA" id="ARBA00023136"/>
    </source>
</evidence>
<dbReference type="GO" id="GO:0016020">
    <property type="term" value="C:membrane"/>
    <property type="evidence" value="ECO:0007669"/>
    <property type="project" value="UniProtKB-SubCell"/>
</dbReference>
<evidence type="ECO:0000256" key="5">
    <source>
        <dbReference type="SAM" id="Phobius"/>
    </source>
</evidence>
<dbReference type="RefSeq" id="WP_007330847.1">
    <property type="nucleotide sequence ID" value="NZ_AMCW01000021.1"/>
</dbReference>
<comment type="caution">
    <text evidence="7">The sequence shown here is derived from an EMBL/GenBank/DDBJ whole genome shotgun (WGS) entry which is preliminary data.</text>
</comment>
<feature type="domain" description="Methylamine utilisation protein MauE" evidence="6">
    <location>
        <begin position="17"/>
        <end position="99"/>
    </location>
</feature>
<sequence length="139" mass="15760">MSKFHSSLRRLFFVSRSVCLWLIAGLFMLAGINHFVSPDFYVQMIPDGWPKPRWLVFISGFFEILGGAGLLIERLRKVAGFGLIALLIAVFPANVHMAMHADRYDAFSPTALIARLPFQAVLIALVWWVACSRRKHNVE</sequence>
<feature type="transmembrane region" description="Helical" evidence="5">
    <location>
        <begin position="79"/>
        <end position="99"/>
    </location>
</feature>
<evidence type="ECO:0000313" key="7">
    <source>
        <dbReference type="EMBL" id="EKK03745.1"/>
    </source>
</evidence>
<dbReference type="PANTHER" id="PTHR36974:SF1">
    <property type="entry name" value="DOXX FAMILY MEMBRANE PROTEIN"/>
    <property type="match status" value="1"/>
</dbReference>
<evidence type="ECO:0000256" key="2">
    <source>
        <dbReference type="ARBA" id="ARBA00022692"/>
    </source>
</evidence>
<evidence type="ECO:0000259" key="6">
    <source>
        <dbReference type="Pfam" id="PF07291"/>
    </source>
</evidence>
<keyword evidence="4 5" id="KW-0472">Membrane</keyword>
<name>K5CIA5_RHOBT</name>
<evidence type="ECO:0000313" key="8">
    <source>
        <dbReference type="Proteomes" id="UP000007993"/>
    </source>
</evidence>
<dbReference type="GO" id="GO:0030416">
    <property type="term" value="P:methylamine metabolic process"/>
    <property type="evidence" value="ECO:0007669"/>
    <property type="project" value="InterPro"/>
</dbReference>
<reference evidence="7 8" key="1">
    <citation type="journal article" date="2013" name="Mar. Genomics">
        <title>Expression of sulfatases in Rhodopirellula baltica and the diversity of sulfatases in the genus Rhodopirellula.</title>
        <authorList>
            <person name="Wegner C.E."/>
            <person name="Richter-Heitmann T."/>
            <person name="Klindworth A."/>
            <person name="Klockow C."/>
            <person name="Richter M."/>
            <person name="Achstetter T."/>
            <person name="Glockner F.O."/>
            <person name="Harder J."/>
        </authorList>
    </citation>
    <scope>NUCLEOTIDE SEQUENCE [LARGE SCALE GENOMIC DNA]</scope>
    <source>
        <strain evidence="7 8">SH28</strain>
    </source>
</reference>
<protein>
    <recommendedName>
        <fullName evidence="6">Methylamine utilisation protein MauE domain-containing protein</fullName>
    </recommendedName>
</protein>
<proteinExistence type="predicted"/>
<dbReference type="PANTHER" id="PTHR36974">
    <property type="entry name" value="MEMBRANE PROTEIN-RELATED"/>
    <property type="match status" value="1"/>
</dbReference>
<feature type="transmembrane region" description="Helical" evidence="5">
    <location>
        <begin position="52"/>
        <end position="72"/>
    </location>
</feature>
<keyword evidence="3 5" id="KW-1133">Transmembrane helix</keyword>
<dbReference type="Proteomes" id="UP000007993">
    <property type="component" value="Unassembled WGS sequence"/>
</dbReference>
<dbReference type="Pfam" id="PF07291">
    <property type="entry name" value="MauE"/>
    <property type="match status" value="1"/>
</dbReference>
<gene>
    <name evidence="7" type="ORF">RBSH_00874</name>
</gene>
<comment type="subcellular location">
    <subcellularLocation>
        <location evidence="1">Membrane</location>
        <topology evidence="1">Multi-pass membrane protein</topology>
    </subcellularLocation>
</comment>
<dbReference type="EMBL" id="AMCW01000021">
    <property type="protein sequence ID" value="EKK03745.1"/>
    <property type="molecule type" value="Genomic_DNA"/>
</dbReference>
<dbReference type="PATRIC" id="fig|993517.3.peg.951"/>
<keyword evidence="2 5" id="KW-0812">Transmembrane</keyword>
<feature type="transmembrane region" description="Helical" evidence="5">
    <location>
        <begin position="111"/>
        <end position="130"/>
    </location>
</feature>
<accession>K5CIA5</accession>
<evidence type="ECO:0000256" key="3">
    <source>
        <dbReference type="ARBA" id="ARBA00022989"/>
    </source>
</evidence>
<feature type="transmembrane region" description="Helical" evidence="5">
    <location>
        <begin position="12"/>
        <end position="32"/>
    </location>
</feature>
<organism evidence="7 8">
    <name type="scientific">Rhodopirellula baltica SH28</name>
    <dbReference type="NCBI Taxonomy" id="993517"/>
    <lineage>
        <taxon>Bacteria</taxon>
        <taxon>Pseudomonadati</taxon>
        <taxon>Planctomycetota</taxon>
        <taxon>Planctomycetia</taxon>
        <taxon>Pirellulales</taxon>
        <taxon>Pirellulaceae</taxon>
        <taxon>Rhodopirellula</taxon>
    </lineage>
</organism>
<dbReference type="AlphaFoldDB" id="K5CIA5"/>